<reference evidence="2 3" key="1">
    <citation type="submission" date="2020-07" db="EMBL/GenBank/DDBJ databases">
        <title>Fungal Genomes of the International Space Station.</title>
        <authorList>
            <person name="Seuylemezian A."/>
            <person name="Singh N.K."/>
            <person name="Wood J."/>
            <person name="Venkateswaran K."/>
        </authorList>
    </citation>
    <scope>NUCLEOTIDE SEQUENCE [LARGE SCALE GENOMIC DNA]</scope>
    <source>
        <strain evidence="2 3">PL-B2</strain>
    </source>
</reference>
<dbReference type="EMBL" id="JACWFH010000007">
    <property type="protein sequence ID" value="MBY0096088.1"/>
    <property type="molecule type" value="Genomic_DNA"/>
</dbReference>
<dbReference type="RefSeq" id="WP_221871637.1">
    <property type="nucleotide sequence ID" value="NZ_JACWFH010000007.1"/>
</dbReference>
<dbReference type="SUPFAM" id="SSF89360">
    <property type="entry name" value="HesB-like domain"/>
    <property type="match status" value="1"/>
</dbReference>
<dbReference type="Proteomes" id="UP000769780">
    <property type="component" value="Unassembled WGS sequence"/>
</dbReference>
<evidence type="ECO:0000313" key="2">
    <source>
        <dbReference type="EMBL" id="MBY0096088.1"/>
    </source>
</evidence>
<proteinExistence type="inferred from homology"/>
<dbReference type="InterPro" id="IPR008326">
    <property type="entry name" value="PdhI-like"/>
</dbReference>
<name>A0ABS7K1E9_9BACI</name>
<dbReference type="InterPro" id="IPR035903">
    <property type="entry name" value="HesB-like_dom_sf"/>
</dbReference>
<evidence type="ECO:0000256" key="1">
    <source>
        <dbReference type="ARBA" id="ARBA00006718"/>
    </source>
</evidence>
<protein>
    <submittedName>
        <fullName evidence="2">HesB/YadR/YfhF family protein</fullName>
    </submittedName>
</protein>
<accession>A0ABS7K1E9</accession>
<organism evidence="2 3">
    <name type="scientific">Mesobacillus maritimus</name>
    <dbReference type="NCBI Taxonomy" id="1643336"/>
    <lineage>
        <taxon>Bacteria</taxon>
        <taxon>Bacillati</taxon>
        <taxon>Bacillota</taxon>
        <taxon>Bacilli</taxon>
        <taxon>Bacillales</taxon>
        <taxon>Bacillaceae</taxon>
        <taxon>Mesobacillus</taxon>
    </lineage>
</organism>
<comment type="caution">
    <text evidence="2">The sequence shown here is derived from an EMBL/GenBank/DDBJ whole genome shotgun (WGS) entry which is preliminary data.</text>
</comment>
<gene>
    <name evidence="2" type="ORF">H0185_04625</name>
</gene>
<keyword evidence="3" id="KW-1185">Reference proteome</keyword>
<dbReference type="PIRSF" id="PIRSF034852">
    <property type="entry name" value="UCP034852"/>
    <property type="match status" value="1"/>
</dbReference>
<evidence type="ECO:0000313" key="3">
    <source>
        <dbReference type="Proteomes" id="UP000769780"/>
    </source>
</evidence>
<comment type="similarity">
    <text evidence="1">Belongs to the HesB/IscA family.</text>
</comment>
<sequence length="96" mass="11062">MNITISDEAAKWFQDELDLKDGGYIRFFARYGGASPVQQGFSLGMSNQEPETTVGFSVKVNGITYYVLEKDLWYFDGHDLKVEFNQDAQEPEYKYI</sequence>